<dbReference type="GO" id="GO:0004042">
    <property type="term" value="F:L-glutamate N-acetyltransferase activity"/>
    <property type="evidence" value="ECO:0007669"/>
    <property type="project" value="UniProtKB-UniRule"/>
</dbReference>
<dbReference type="Gene3D" id="3.10.20.340">
    <property type="entry name" value="ArgJ beta chain, C-terminal domain"/>
    <property type="match status" value="1"/>
</dbReference>
<feature type="binding site" evidence="8">
    <location>
        <position position="142"/>
    </location>
    <ligand>
        <name>substrate</name>
    </ligand>
</feature>
<keyword evidence="8" id="KW-0055">Arginine biosynthesis</keyword>
<keyword evidence="4 8" id="KW-0963">Cytoplasm</keyword>
<accession>A0A7V8HP46</accession>
<dbReference type="PANTHER" id="PTHR23100">
    <property type="entry name" value="ARGININE BIOSYNTHESIS BIFUNCTIONAL PROTEIN ARGJ"/>
    <property type="match status" value="1"/>
</dbReference>
<dbReference type="AlphaFoldDB" id="A0A7V8HP46"/>
<dbReference type="InterPro" id="IPR016117">
    <property type="entry name" value="ArgJ-like_dom_sf"/>
</dbReference>
<keyword evidence="7 8" id="KW-0012">Acyltransferase</keyword>
<evidence type="ECO:0000313" key="10">
    <source>
        <dbReference type="Proteomes" id="UP000029109"/>
    </source>
</evidence>
<feature type="site" description="Involved in the stabilization of negative charge on the oxyanion by the formation of the oxyanion hole" evidence="8">
    <location>
        <position position="106"/>
    </location>
</feature>
<dbReference type="GO" id="GO:0006526">
    <property type="term" value="P:L-arginine biosynthetic process"/>
    <property type="evidence" value="ECO:0007669"/>
    <property type="project" value="UniProtKB-UniRule"/>
</dbReference>
<evidence type="ECO:0000256" key="7">
    <source>
        <dbReference type="ARBA" id="ARBA00023315"/>
    </source>
</evidence>
<dbReference type="FunFam" id="3.10.20.340:FF:000003">
    <property type="entry name" value="Arginine biosynthesis bifunctional protein ArgJ"/>
    <property type="match status" value="1"/>
</dbReference>
<dbReference type="SUPFAM" id="SSF56266">
    <property type="entry name" value="DmpA/ArgJ-like"/>
    <property type="match status" value="1"/>
</dbReference>
<feature type="active site" description="Nucleophile" evidence="8">
    <location>
        <position position="175"/>
    </location>
</feature>
<dbReference type="RefSeq" id="WP_043170227.1">
    <property type="nucleotide sequence ID" value="NZ_CALUOJ010000001.1"/>
</dbReference>
<protein>
    <recommendedName>
        <fullName evidence="8">Arginine biosynthesis bifunctional protein ArgJ</fullName>
    </recommendedName>
    <domain>
        <recommendedName>
            <fullName evidence="8">Glutamate N-acetyltransferase</fullName>
            <ecNumber evidence="8">2.3.1.35</ecNumber>
        </recommendedName>
        <alternativeName>
            <fullName evidence="8">Ornithine acetyltransferase</fullName>
            <shortName evidence="8">OATase</shortName>
        </alternativeName>
        <alternativeName>
            <fullName evidence="8">Ornithine transacetylase</fullName>
        </alternativeName>
    </domain>
    <domain>
        <recommendedName>
            <fullName evidence="8">Amino-acid acetyltransferase</fullName>
            <ecNumber evidence="8">2.3.1.1</ecNumber>
        </recommendedName>
        <alternativeName>
            <fullName evidence="8">N-acetylglutamate synthase</fullName>
            <shortName evidence="8">AGSase</shortName>
        </alternativeName>
    </domain>
    <component>
        <recommendedName>
            <fullName evidence="8">Arginine biosynthesis bifunctional protein ArgJ alpha chain</fullName>
        </recommendedName>
    </component>
    <component>
        <recommendedName>
            <fullName evidence="8">Arginine biosynthesis bifunctional protein ArgJ beta chain</fullName>
        </recommendedName>
    </component>
</protein>
<gene>
    <name evidence="8" type="primary">argJ</name>
    <name evidence="9" type="ORF">BPULL_0347</name>
</gene>
<dbReference type="NCBIfam" id="TIGR00120">
    <property type="entry name" value="ArgJ"/>
    <property type="match status" value="1"/>
</dbReference>
<comment type="caution">
    <text evidence="9">The sequence shown here is derived from an EMBL/GenBank/DDBJ whole genome shotgun (WGS) entry which is preliminary data.</text>
</comment>
<name>A0A7V8HP46_9BIFI</name>
<feature type="site" description="Cleavage; by autolysis" evidence="8">
    <location>
        <begin position="174"/>
        <end position="175"/>
    </location>
</feature>
<keyword evidence="8" id="KW-0028">Amino-acid biosynthesis</keyword>
<keyword evidence="5 8" id="KW-0808">Transferase</keyword>
<evidence type="ECO:0000256" key="2">
    <source>
        <dbReference type="ARBA" id="ARBA00006774"/>
    </source>
</evidence>
<comment type="similarity">
    <text evidence="2 8">Belongs to the ArgJ family.</text>
</comment>
<dbReference type="GO" id="GO:0006592">
    <property type="term" value="P:ornithine biosynthetic process"/>
    <property type="evidence" value="ECO:0007669"/>
    <property type="project" value="TreeGrafter"/>
</dbReference>
<comment type="catalytic activity">
    <reaction evidence="8">
        <text>L-glutamate + acetyl-CoA = N-acetyl-L-glutamate + CoA + H(+)</text>
        <dbReference type="Rhea" id="RHEA:24292"/>
        <dbReference type="ChEBI" id="CHEBI:15378"/>
        <dbReference type="ChEBI" id="CHEBI:29985"/>
        <dbReference type="ChEBI" id="CHEBI:44337"/>
        <dbReference type="ChEBI" id="CHEBI:57287"/>
        <dbReference type="ChEBI" id="CHEBI:57288"/>
        <dbReference type="EC" id="2.3.1.1"/>
    </reaction>
</comment>
<feature type="binding site" evidence="8">
    <location>
        <position position="377"/>
    </location>
    <ligand>
        <name>substrate</name>
    </ligand>
</feature>
<comment type="subcellular location">
    <subcellularLocation>
        <location evidence="1 8">Cytoplasm</location>
    </subcellularLocation>
</comment>
<evidence type="ECO:0000256" key="3">
    <source>
        <dbReference type="ARBA" id="ARBA00011475"/>
    </source>
</evidence>
<organism evidence="9 10">
    <name type="scientific">Bifidobacterium pullorum</name>
    <dbReference type="NCBI Taxonomy" id="78448"/>
    <lineage>
        <taxon>Bacteria</taxon>
        <taxon>Bacillati</taxon>
        <taxon>Actinomycetota</taxon>
        <taxon>Actinomycetes</taxon>
        <taxon>Bifidobacteriales</taxon>
        <taxon>Bifidobacteriaceae</taxon>
        <taxon>Bifidobacterium</taxon>
    </lineage>
</organism>
<evidence type="ECO:0000256" key="4">
    <source>
        <dbReference type="ARBA" id="ARBA00022490"/>
    </source>
</evidence>
<evidence type="ECO:0000256" key="8">
    <source>
        <dbReference type="HAMAP-Rule" id="MF_01106"/>
    </source>
</evidence>
<dbReference type="NCBIfam" id="NF003802">
    <property type="entry name" value="PRK05388.1"/>
    <property type="match status" value="1"/>
</dbReference>
<sequence>MDVPKGFTFAGGHVGIKDVNDDIGIAVADRVCVASAMFTKNLFCGECIPLGKQAVSNHRLQGVIVTSGIANVATGEEGRRNELRLIDKLASLTNISPEDILPSSTGMIGPQLPVDTILQGMPAIANQLSPEHFMQFAKGIITTDTAIKTESRGVGEATILATAKGAGMIEPNMATMLVYIFTDAIVPDDRIDGVLRQSVDMSFNSMSVDTDTSTSDTVALLSSGIFPVDLDEFQSALNDVCVSLCRQIVAGAEGAKHTIEVVVDNCATEEEAKRIGKSIVNSPLVKTAIYGGDPNWGRIIMALGKTPDIRLDKTAIRISIGDSLIFEDEKEVTDNVEAIRRYLQTSKVIVITVDMNSGRESHRVFGCDLTEEYIRINSYYTT</sequence>
<evidence type="ECO:0000256" key="5">
    <source>
        <dbReference type="ARBA" id="ARBA00022679"/>
    </source>
</evidence>
<comment type="function">
    <text evidence="8">Catalyzes two activities which are involved in the cyclic version of arginine biosynthesis: the synthesis of N-acetylglutamate from glutamate and acetyl-CoA as the acetyl donor, and of ornithine by transacetylation between N(2)-acetylornithine and glutamate.</text>
</comment>
<proteinExistence type="inferred from homology"/>
<dbReference type="UniPathway" id="UPA00068">
    <property type="reaction ID" value="UER00106"/>
</dbReference>
<evidence type="ECO:0000256" key="1">
    <source>
        <dbReference type="ARBA" id="ARBA00004496"/>
    </source>
</evidence>
<feature type="binding site" evidence="8">
    <location>
        <position position="382"/>
    </location>
    <ligand>
        <name>substrate</name>
    </ligand>
</feature>
<dbReference type="Gene3D" id="3.60.70.12">
    <property type="entry name" value="L-amino peptidase D-ALA esterase/amidase"/>
    <property type="match status" value="1"/>
</dbReference>
<reference evidence="9 10" key="1">
    <citation type="submission" date="2014-03" db="EMBL/GenBank/DDBJ databases">
        <title>Genomics of Bifidobacteria.</title>
        <authorList>
            <person name="Ventura M."/>
            <person name="Milani C."/>
            <person name="Lugli G.A."/>
        </authorList>
    </citation>
    <scope>NUCLEOTIDE SEQUENCE [LARGE SCALE GENOMIC DNA]</scope>
    <source>
        <strain evidence="9 10">LMG 21816</strain>
    </source>
</reference>
<feature type="chain" id="PRO_5031646339" description="Arginine biosynthesis bifunctional protein ArgJ beta chain" evidence="8">
    <location>
        <begin position="175"/>
        <end position="382"/>
    </location>
</feature>
<dbReference type="CDD" id="cd02152">
    <property type="entry name" value="OAT"/>
    <property type="match status" value="1"/>
</dbReference>
<dbReference type="EC" id="2.3.1.35" evidence="8"/>
<dbReference type="GO" id="GO:0005737">
    <property type="term" value="C:cytoplasm"/>
    <property type="evidence" value="ECO:0007669"/>
    <property type="project" value="UniProtKB-SubCell"/>
</dbReference>
<dbReference type="Pfam" id="PF01960">
    <property type="entry name" value="ArgJ"/>
    <property type="match status" value="1"/>
</dbReference>
<dbReference type="Proteomes" id="UP000029109">
    <property type="component" value="Unassembled WGS sequence"/>
</dbReference>
<dbReference type="PANTHER" id="PTHR23100:SF0">
    <property type="entry name" value="ARGININE BIOSYNTHESIS BIFUNCTIONAL PROTEIN ARGJ, MITOCHONDRIAL"/>
    <property type="match status" value="1"/>
</dbReference>
<dbReference type="HAMAP" id="MF_01106">
    <property type="entry name" value="ArgJ"/>
    <property type="match status" value="1"/>
</dbReference>
<feature type="binding site" evidence="8">
    <location>
        <position position="253"/>
    </location>
    <ligand>
        <name>substrate</name>
    </ligand>
</feature>
<keyword evidence="8" id="KW-0511">Multifunctional enzyme</keyword>
<feature type="chain" id="PRO_5031646340" description="Arginine biosynthesis bifunctional protein ArgJ alpha chain" evidence="8">
    <location>
        <begin position="1"/>
        <end position="174"/>
    </location>
</feature>
<dbReference type="InterPro" id="IPR042195">
    <property type="entry name" value="ArgJ_beta_C"/>
</dbReference>
<comment type="pathway">
    <text evidence="8">Amino-acid biosynthesis; L-arginine biosynthesis; N(2)-acetyl-L-ornithine from L-glutamate: step 1/4.</text>
</comment>
<dbReference type="EC" id="2.3.1.1" evidence="8"/>
<comment type="pathway">
    <text evidence="8">Amino-acid biosynthesis; L-arginine biosynthesis; L-ornithine and N-acetyl-L-glutamate from L-glutamate and N(2)-acetyl-L-ornithine (cyclic): step 1/1.</text>
</comment>
<comment type="catalytic activity">
    <reaction evidence="8">
        <text>N(2)-acetyl-L-ornithine + L-glutamate = N-acetyl-L-glutamate + L-ornithine</text>
        <dbReference type="Rhea" id="RHEA:15349"/>
        <dbReference type="ChEBI" id="CHEBI:29985"/>
        <dbReference type="ChEBI" id="CHEBI:44337"/>
        <dbReference type="ChEBI" id="CHEBI:46911"/>
        <dbReference type="ChEBI" id="CHEBI:57805"/>
        <dbReference type="EC" id="2.3.1.35"/>
    </reaction>
</comment>
<dbReference type="InterPro" id="IPR002813">
    <property type="entry name" value="Arg_biosynth_ArgJ"/>
</dbReference>
<dbReference type="GO" id="GO:0004358">
    <property type="term" value="F:L-glutamate N-acetyltransferase activity, acting on acetyl-L-ornithine as donor"/>
    <property type="evidence" value="ECO:0007669"/>
    <property type="project" value="UniProtKB-UniRule"/>
</dbReference>
<dbReference type="EMBL" id="JGZJ01000010">
    <property type="protein sequence ID" value="KFI80821.1"/>
    <property type="molecule type" value="Genomic_DNA"/>
</dbReference>
<keyword evidence="6 8" id="KW-0068">Autocatalytic cleavage</keyword>
<comment type="subunit">
    <text evidence="3 8">Heterotetramer of two alpha and two beta chains.</text>
</comment>
<feature type="binding site" evidence="8">
    <location>
        <position position="175"/>
    </location>
    <ligand>
        <name>substrate</name>
    </ligand>
</feature>
<evidence type="ECO:0000313" key="9">
    <source>
        <dbReference type="EMBL" id="KFI80821.1"/>
    </source>
</evidence>
<feature type="site" description="Involved in the stabilization of negative charge on the oxyanion by the formation of the oxyanion hole" evidence="8">
    <location>
        <position position="105"/>
    </location>
</feature>
<evidence type="ECO:0000256" key="6">
    <source>
        <dbReference type="ARBA" id="ARBA00022813"/>
    </source>
</evidence>
<feature type="binding site" evidence="8">
    <location>
        <position position="164"/>
    </location>
    <ligand>
        <name>substrate</name>
    </ligand>
</feature>